<accession>A0A7J6VAZ6</accession>
<proteinExistence type="predicted"/>
<gene>
    <name evidence="1" type="ORF">FRX31_029078</name>
</gene>
<dbReference type="Proteomes" id="UP000554482">
    <property type="component" value="Unassembled WGS sequence"/>
</dbReference>
<name>A0A7J6VAZ6_THATH</name>
<organism evidence="1 2">
    <name type="scientific">Thalictrum thalictroides</name>
    <name type="common">Rue-anemone</name>
    <name type="synonym">Anemone thalictroides</name>
    <dbReference type="NCBI Taxonomy" id="46969"/>
    <lineage>
        <taxon>Eukaryota</taxon>
        <taxon>Viridiplantae</taxon>
        <taxon>Streptophyta</taxon>
        <taxon>Embryophyta</taxon>
        <taxon>Tracheophyta</taxon>
        <taxon>Spermatophyta</taxon>
        <taxon>Magnoliopsida</taxon>
        <taxon>Ranunculales</taxon>
        <taxon>Ranunculaceae</taxon>
        <taxon>Thalictroideae</taxon>
        <taxon>Thalictrum</taxon>
    </lineage>
</organism>
<protein>
    <submittedName>
        <fullName evidence="1">Delta-1-pyrroline-5-carboxylate dehydrogenase 12a1 protein</fullName>
    </submittedName>
</protein>
<evidence type="ECO:0000313" key="2">
    <source>
        <dbReference type="Proteomes" id="UP000554482"/>
    </source>
</evidence>
<keyword evidence="2" id="KW-1185">Reference proteome</keyword>
<reference evidence="1 2" key="1">
    <citation type="submission" date="2020-06" db="EMBL/GenBank/DDBJ databases">
        <title>Transcriptomic and genomic resources for Thalictrum thalictroides and T. hernandezii: Facilitating candidate gene discovery in an emerging model plant lineage.</title>
        <authorList>
            <person name="Arias T."/>
            <person name="Riano-Pachon D.M."/>
            <person name="Di Stilio V.S."/>
        </authorList>
    </citation>
    <scope>NUCLEOTIDE SEQUENCE [LARGE SCALE GENOMIC DNA]</scope>
    <source>
        <strain evidence="2">cv. WT478/WT964</strain>
        <tissue evidence="1">Leaves</tissue>
    </source>
</reference>
<sequence length="176" mass="19470">MCTDLVSGKSAGDIERSFSIIFIDSSYDIHSEISLILMCFRSLQTLSFATVEAKAISGSQPAEVQKLVQGTWKGSSNLNTIVDPLNGEPFIKVGEVDETGVQDPQLKLYSSHQYLNSHASAAISRPAWTFGQEKEIRNGFYPILDGFLQKVISRPLLSHAKFLENFCGDQVRLIAR</sequence>
<comment type="caution">
    <text evidence="1">The sequence shown here is derived from an EMBL/GenBank/DDBJ whole genome shotgun (WGS) entry which is preliminary data.</text>
</comment>
<dbReference type="AlphaFoldDB" id="A0A7J6VAZ6"/>
<dbReference type="OrthoDB" id="440325at2759"/>
<evidence type="ECO:0000313" key="1">
    <source>
        <dbReference type="EMBL" id="KAF5181335.1"/>
    </source>
</evidence>
<dbReference type="EMBL" id="JABWDY010036300">
    <property type="protein sequence ID" value="KAF5181335.1"/>
    <property type="molecule type" value="Genomic_DNA"/>
</dbReference>